<dbReference type="PANTHER" id="PTHR44942">
    <property type="entry name" value="METHYLTRANSF_11 DOMAIN-CONTAINING PROTEIN"/>
    <property type="match status" value="1"/>
</dbReference>
<dbReference type="GO" id="GO:0032259">
    <property type="term" value="P:methylation"/>
    <property type="evidence" value="ECO:0007669"/>
    <property type="project" value="UniProtKB-KW"/>
</dbReference>
<proteinExistence type="inferred from homology"/>
<accession>A0A8H4LSU2</accession>
<keyword evidence="6" id="KW-1185">Reference proteome</keyword>
<sequence length="280" mass="30709">MAAEPQATVHQAAATGFDNAAAYDAHRPSYPARAVDGLLGNLGLGAPPARVVDLAAGTGKFTELLAARGGGRFEVLAVEPLAKMREALAAKGLPGVTACGGVATAMDVADGWADAVVAAQSFHWFAHEEALEEIHRVLKPGGKLGIIWNVEDYNQPEKWTTATRWEQELKEQILKLDPAGPPRFRDDKWWHVFDRQSRAANPIFSTPVGEEKVPFQEWLTKDRLWDRVNTLSQVVTLQGESKEAFRARFDNILRDGDGKWNAKGEVEFHGVAVYVWTASL</sequence>
<reference evidence="5 6" key="1">
    <citation type="journal article" date="2020" name="Genome Biol. Evol.">
        <title>A new high-quality draft genome assembly of the Chinese cordyceps Ophiocordyceps sinensis.</title>
        <authorList>
            <person name="Shu R."/>
            <person name="Zhang J."/>
            <person name="Meng Q."/>
            <person name="Zhang H."/>
            <person name="Zhou G."/>
            <person name="Li M."/>
            <person name="Wu P."/>
            <person name="Zhao Y."/>
            <person name="Chen C."/>
            <person name="Qin Q."/>
        </authorList>
    </citation>
    <scope>NUCLEOTIDE SEQUENCE [LARGE SCALE GENOMIC DNA]</scope>
    <source>
        <strain evidence="5 6">IOZ07</strain>
    </source>
</reference>
<dbReference type="CDD" id="cd02440">
    <property type="entry name" value="AdoMet_MTases"/>
    <property type="match status" value="1"/>
</dbReference>
<dbReference type="InterPro" id="IPR013216">
    <property type="entry name" value="Methyltransf_11"/>
</dbReference>
<dbReference type="InterPro" id="IPR029063">
    <property type="entry name" value="SAM-dependent_MTases_sf"/>
</dbReference>
<keyword evidence="2" id="KW-0489">Methyltransferase</keyword>
<feature type="domain" description="Methyltransferase type 11" evidence="4">
    <location>
        <begin position="52"/>
        <end position="144"/>
    </location>
</feature>
<organism evidence="5 6">
    <name type="scientific">Ophiocordyceps sinensis</name>
    <dbReference type="NCBI Taxonomy" id="72228"/>
    <lineage>
        <taxon>Eukaryota</taxon>
        <taxon>Fungi</taxon>
        <taxon>Dikarya</taxon>
        <taxon>Ascomycota</taxon>
        <taxon>Pezizomycotina</taxon>
        <taxon>Sordariomycetes</taxon>
        <taxon>Hypocreomycetidae</taxon>
        <taxon>Hypocreales</taxon>
        <taxon>Ophiocordycipitaceae</taxon>
        <taxon>Ophiocordyceps</taxon>
    </lineage>
</organism>
<dbReference type="OrthoDB" id="66144at2759"/>
<dbReference type="Pfam" id="PF08241">
    <property type="entry name" value="Methyltransf_11"/>
    <property type="match status" value="1"/>
</dbReference>
<keyword evidence="3" id="KW-0808">Transferase</keyword>
<dbReference type="Proteomes" id="UP000557566">
    <property type="component" value="Unassembled WGS sequence"/>
</dbReference>
<gene>
    <name evidence="5" type="ORF">G6O67_006954</name>
</gene>
<protein>
    <recommendedName>
        <fullName evidence="4">Methyltransferase type 11 domain-containing protein</fullName>
    </recommendedName>
</protein>
<dbReference type="AlphaFoldDB" id="A0A8H4LSU2"/>
<evidence type="ECO:0000256" key="1">
    <source>
        <dbReference type="ARBA" id="ARBA00008361"/>
    </source>
</evidence>
<comment type="caution">
    <text evidence="5">The sequence shown here is derived from an EMBL/GenBank/DDBJ whole genome shotgun (WGS) entry which is preliminary data.</text>
</comment>
<evidence type="ECO:0000256" key="3">
    <source>
        <dbReference type="ARBA" id="ARBA00022679"/>
    </source>
</evidence>
<dbReference type="SUPFAM" id="SSF53335">
    <property type="entry name" value="S-adenosyl-L-methionine-dependent methyltransferases"/>
    <property type="match status" value="1"/>
</dbReference>
<comment type="similarity">
    <text evidence="1">Belongs to the methyltransferase superfamily.</text>
</comment>
<dbReference type="Gene3D" id="3.40.50.150">
    <property type="entry name" value="Vaccinia Virus protein VP39"/>
    <property type="match status" value="1"/>
</dbReference>
<dbReference type="GO" id="GO:0008757">
    <property type="term" value="F:S-adenosylmethionine-dependent methyltransferase activity"/>
    <property type="evidence" value="ECO:0007669"/>
    <property type="project" value="InterPro"/>
</dbReference>
<name>A0A8H4LSU2_9HYPO</name>
<dbReference type="InterPro" id="IPR051052">
    <property type="entry name" value="Diverse_substrate_MTase"/>
</dbReference>
<dbReference type="PANTHER" id="PTHR44942:SF4">
    <property type="entry name" value="METHYLTRANSFERASE TYPE 11 DOMAIN-CONTAINING PROTEIN"/>
    <property type="match status" value="1"/>
</dbReference>
<evidence type="ECO:0000259" key="4">
    <source>
        <dbReference type="Pfam" id="PF08241"/>
    </source>
</evidence>
<evidence type="ECO:0000256" key="2">
    <source>
        <dbReference type="ARBA" id="ARBA00022603"/>
    </source>
</evidence>
<dbReference type="EMBL" id="JAAVMX010000008">
    <property type="protein sequence ID" value="KAF4504949.1"/>
    <property type="molecule type" value="Genomic_DNA"/>
</dbReference>
<evidence type="ECO:0000313" key="5">
    <source>
        <dbReference type="EMBL" id="KAF4504949.1"/>
    </source>
</evidence>
<evidence type="ECO:0000313" key="6">
    <source>
        <dbReference type="Proteomes" id="UP000557566"/>
    </source>
</evidence>